<evidence type="ECO:0000313" key="2">
    <source>
        <dbReference type="EMBL" id="CUS13355.1"/>
    </source>
</evidence>
<protein>
    <submittedName>
        <fullName evidence="2">Uncharacterized protein</fullName>
    </submittedName>
</protein>
<dbReference type="Proteomes" id="UP001412239">
    <property type="component" value="Unassembled WGS sequence"/>
</dbReference>
<name>A0A292Q313_9PEZI</name>
<reference evidence="2" key="1">
    <citation type="submission" date="2015-10" db="EMBL/GenBank/DDBJ databases">
        <authorList>
            <person name="Regsiter A."/>
            <person name="william w."/>
        </authorList>
    </citation>
    <scope>NUCLEOTIDE SEQUENCE</scope>
    <source>
        <strain evidence="2">Montdore</strain>
    </source>
</reference>
<proteinExistence type="predicted"/>
<feature type="region of interest" description="Disordered" evidence="1">
    <location>
        <begin position="1"/>
        <end position="89"/>
    </location>
</feature>
<feature type="compositionally biased region" description="Low complexity" evidence="1">
    <location>
        <begin position="59"/>
        <end position="77"/>
    </location>
</feature>
<dbReference type="SUPFAM" id="SSF58038">
    <property type="entry name" value="SNARE fusion complex"/>
    <property type="match status" value="1"/>
</dbReference>
<feature type="compositionally biased region" description="Basic and acidic residues" evidence="1">
    <location>
        <begin position="124"/>
        <end position="137"/>
    </location>
</feature>
<sequence>MSGYYGNSHSSRGSGYAAGNSNSSQGGGYAAGNTYSSQGGLHGEAGAALRRSSAYAPNYGSSGYSQQSQYQGYGQSGTSEWQGYGEEDVEPIKEEIRAIKSASVSSTRSAIRAAAQAEENGLETLRRLESERDRDASRNLSQGTRDRIQNPWRFESGGGLGSESFRRR</sequence>
<evidence type="ECO:0000313" key="3">
    <source>
        <dbReference type="Proteomes" id="UP001412239"/>
    </source>
</evidence>
<dbReference type="EMBL" id="LN890974">
    <property type="protein sequence ID" value="CUS13355.1"/>
    <property type="molecule type" value="Genomic_DNA"/>
</dbReference>
<evidence type="ECO:0000256" key="1">
    <source>
        <dbReference type="SAM" id="MobiDB-lite"/>
    </source>
</evidence>
<dbReference type="Gene3D" id="1.20.5.110">
    <property type="match status" value="1"/>
</dbReference>
<accession>A0A292Q313</accession>
<keyword evidence="3" id="KW-1185">Reference proteome</keyword>
<gene>
    <name evidence="2" type="ORF">GSTUAT00002594001</name>
</gene>
<feature type="region of interest" description="Disordered" evidence="1">
    <location>
        <begin position="103"/>
        <end position="168"/>
    </location>
</feature>
<organism evidence="2 3">
    <name type="scientific">Tuber aestivum</name>
    <name type="common">summer truffle</name>
    <dbReference type="NCBI Taxonomy" id="59557"/>
    <lineage>
        <taxon>Eukaryota</taxon>
        <taxon>Fungi</taxon>
        <taxon>Dikarya</taxon>
        <taxon>Ascomycota</taxon>
        <taxon>Pezizomycotina</taxon>
        <taxon>Pezizomycetes</taxon>
        <taxon>Pezizales</taxon>
        <taxon>Tuberaceae</taxon>
        <taxon>Tuber</taxon>
    </lineage>
</organism>
<dbReference type="AlphaFoldDB" id="A0A292Q313"/>
<feature type="compositionally biased region" description="Low complexity" evidence="1">
    <location>
        <begin position="10"/>
        <end position="24"/>
    </location>
</feature>